<organism evidence="1 2">
    <name type="scientific">Marasmius crinis-equi</name>
    <dbReference type="NCBI Taxonomy" id="585013"/>
    <lineage>
        <taxon>Eukaryota</taxon>
        <taxon>Fungi</taxon>
        <taxon>Dikarya</taxon>
        <taxon>Basidiomycota</taxon>
        <taxon>Agaricomycotina</taxon>
        <taxon>Agaricomycetes</taxon>
        <taxon>Agaricomycetidae</taxon>
        <taxon>Agaricales</taxon>
        <taxon>Marasmiineae</taxon>
        <taxon>Marasmiaceae</taxon>
        <taxon>Marasmius</taxon>
    </lineage>
</organism>
<protein>
    <submittedName>
        <fullName evidence="1">Uncharacterized protein</fullName>
    </submittedName>
</protein>
<evidence type="ECO:0000313" key="2">
    <source>
        <dbReference type="Proteomes" id="UP001465976"/>
    </source>
</evidence>
<proteinExistence type="predicted"/>
<reference evidence="1 2" key="1">
    <citation type="submission" date="2024-02" db="EMBL/GenBank/DDBJ databases">
        <title>A draft genome for the cacao thread blight pathogen Marasmius crinis-equi.</title>
        <authorList>
            <person name="Cohen S.P."/>
            <person name="Baruah I.K."/>
            <person name="Amoako-Attah I."/>
            <person name="Bukari Y."/>
            <person name="Meinhardt L.W."/>
            <person name="Bailey B.A."/>
        </authorList>
    </citation>
    <scope>NUCLEOTIDE SEQUENCE [LARGE SCALE GENOMIC DNA]</scope>
    <source>
        <strain evidence="1 2">GH-76</strain>
    </source>
</reference>
<dbReference type="Proteomes" id="UP001465976">
    <property type="component" value="Unassembled WGS sequence"/>
</dbReference>
<keyword evidence="2" id="KW-1185">Reference proteome</keyword>
<accession>A0ABR3FK82</accession>
<evidence type="ECO:0000313" key="1">
    <source>
        <dbReference type="EMBL" id="KAL0575794.1"/>
    </source>
</evidence>
<comment type="caution">
    <text evidence="1">The sequence shown here is derived from an EMBL/GenBank/DDBJ whole genome shotgun (WGS) entry which is preliminary data.</text>
</comment>
<dbReference type="EMBL" id="JBAHYK010000273">
    <property type="protein sequence ID" value="KAL0575794.1"/>
    <property type="molecule type" value="Genomic_DNA"/>
</dbReference>
<gene>
    <name evidence="1" type="ORF">V5O48_006172</name>
</gene>
<name>A0ABR3FK82_9AGAR</name>
<sequence length="190" mass="20561">MWFSNAPPGAPPPRTVCLVPVELDIAVEEEAAAPALVTEQAVSRQGSTFVRLLSLPTKARGALCTTVELGLGAVMAWSWVPKIDTRIHMEHRPIHPNGLPPISKKTSTSGIYTKITDYIYPAHGDIKHQGYARSTDACECYEPEPLFASRDERITTVLVNTRLSVPSGSVGGTREESEKGALIVRADKVA</sequence>